<accession>A0A6M6JQJ6</accession>
<evidence type="ECO:0000313" key="3">
    <source>
        <dbReference type="Proteomes" id="UP000505377"/>
    </source>
</evidence>
<dbReference type="AlphaFoldDB" id="A0A6M6JQJ6"/>
<keyword evidence="3" id="KW-1185">Reference proteome</keyword>
<name>A0A6M6JQJ6_9PSEU</name>
<keyword evidence="1" id="KW-1133">Transmembrane helix</keyword>
<evidence type="ECO:0000256" key="1">
    <source>
        <dbReference type="SAM" id="Phobius"/>
    </source>
</evidence>
<feature type="transmembrane region" description="Helical" evidence="1">
    <location>
        <begin position="65"/>
        <end position="83"/>
    </location>
</feature>
<dbReference type="Proteomes" id="UP000505377">
    <property type="component" value="Chromosome"/>
</dbReference>
<gene>
    <name evidence="2" type="ORF">HOP40_30780</name>
</gene>
<proteinExistence type="predicted"/>
<reference evidence="2 3" key="1">
    <citation type="submission" date="2020-05" db="EMBL/GenBank/DDBJ databases">
        <authorList>
            <person name="Mo P."/>
        </authorList>
    </citation>
    <scope>NUCLEOTIDE SEQUENCE [LARGE SCALE GENOMIC DNA]</scope>
    <source>
        <strain evidence="2 3">Gen01</strain>
    </source>
</reference>
<dbReference type="KEGG" id="pbro:HOP40_30780"/>
<feature type="transmembrane region" description="Helical" evidence="1">
    <location>
        <begin position="89"/>
        <end position="107"/>
    </location>
</feature>
<evidence type="ECO:0000313" key="2">
    <source>
        <dbReference type="EMBL" id="QJY49605.1"/>
    </source>
</evidence>
<feature type="transmembrane region" description="Helical" evidence="1">
    <location>
        <begin position="128"/>
        <end position="148"/>
    </location>
</feature>
<keyword evidence="1" id="KW-0812">Transmembrane</keyword>
<sequence>MTDTVSPTRTVYVRDCRHCRTEMEHGYTSTCPDCGWRMGLKPVAESHNDDGNLATLFVAEQPGRYSRISLITATLAAVILLAVGAQASVGLTLLGVAALVVLAVVWRETRFGRVIYGLTPGMRALTRVVLAVGTVLVFCTVIGIVIGWKGGDRLMGR</sequence>
<dbReference type="RefSeq" id="WP_172165755.1">
    <property type="nucleotide sequence ID" value="NZ_CP053564.1"/>
</dbReference>
<keyword evidence="1" id="KW-0472">Membrane</keyword>
<protein>
    <submittedName>
        <fullName evidence="2">Uncharacterized protein</fullName>
    </submittedName>
</protein>
<organism evidence="2 3">
    <name type="scientific">Pseudonocardia broussonetiae</name>
    <dbReference type="NCBI Taxonomy" id="2736640"/>
    <lineage>
        <taxon>Bacteria</taxon>
        <taxon>Bacillati</taxon>
        <taxon>Actinomycetota</taxon>
        <taxon>Actinomycetes</taxon>
        <taxon>Pseudonocardiales</taxon>
        <taxon>Pseudonocardiaceae</taxon>
        <taxon>Pseudonocardia</taxon>
    </lineage>
</organism>
<dbReference type="EMBL" id="CP053564">
    <property type="protein sequence ID" value="QJY49605.1"/>
    <property type="molecule type" value="Genomic_DNA"/>
</dbReference>